<evidence type="ECO:0000313" key="4">
    <source>
        <dbReference type="EMBL" id="KIM63753.1"/>
    </source>
</evidence>
<dbReference type="PANTHER" id="PTHR46551">
    <property type="entry name" value="SAP DOMAIN-CONTAINING RIBONUCLEOPROTEIN"/>
    <property type="match status" value="1"/>
</dbReference>
<feature type="region of interest" description="Disordered" evidence="2">
    <location>
        <begin position="54"/>
        <end position="222"/>
    </location>
</feature>
<evidence type="ECO:0000256" key="2">
    <source>
        <dbReference type="SAM" id="MobiDB-lite"/>
    </source>
</evidence>
<feature type="compositionally biased region" description="Low complexity" evidence="2">
    <location>
        <begin position="124"/>
        <end position="137"/>
    </location>
</feature>
<dbReference type="Proteomes" id="UP000053989">
    <property type="component" value="Unassembled WGS sequence"/>
</dbReference>
<proteinExistence type="predicted"/>
<dbReference type="STRING" id="1036808.A0A0C2ZQB7"/>
<evidence type="ECO:0000313" key="5">
    <source>
        <dbReference type="Proteomes" id="UP000053989"/>
    </source>
</evidence>
<dbReference type="OrthoDB" id="445357at2759"/>
<sequence>MDAKLKALKVADLKDILVKASVPVAARTNKQDLIAKILASPAAVKVYEQRHAPAGTASTAATPAKPAPVESNNDDLLAPPEVFDWTAVDAEEPSPVTAPAPGQNNPSSTQPPPAKPAQVPPTDPSTGTTSVTATSAPAPVPLPAASQTSQGTPGDDDLERRRARAERFGIPLPSPTALKTNQPAPVDDDLEKRKARAERFGIPLVEPKKIPQPQLQNNGRTKRAAAALEGLEKIQKRAERLGLSPSSEQPVRRGAKRTAPPEEVDAEELERRRKRAERFKIPAT</sequence>
<dbReference type="InterPro" id="IPR040746">
    <property type="entry name" value="THO1_MOS11_C"/>
</dbReference>
<reference evidence="5" key="2">
    <citation type="submission" date="2015-01" db="EMBL/GenBank/DDBJ databases">
        <title>Evolutionary Origins and Diversification of the Mycorrhizal Mutualists.</title>
        <authorList>
            <consortium name="DOE Joint Genome Institute"/>
            <consortium name="Mycorrhizal Genomics Consortium"/>
            <person name="Kohler A."/>
            <person name="Kuo A."/>
            <person name="Nagy L.G."/>
            <person name="Floudas D."/>
            <person name="Copeland A."/>
            <person name="Barry K.W."/>
            <person name="Cichocki N."/>
            <person name="Veneault-Fourrey C."/>
            <person name="LaButti K."/>
            <person name="Lindquist E.A."/>
            <person name="Lipzen A."/>
            <person name="Lundell T."/>
            <person name="Morin E."/>
            <person name="Murat C."/>
            <person name="Riley R."/>
            <person name="Ohm R."/>
            <person name="Sun H."/>
            <person name="Tunlid A."/>
            <person name="Henrissat B."/>
            <person name="Grigoriev I.V."/>
            <person name="Hibbett D.S."/>
            <person name="Martin F."/>
        </authorList>
    </citation>
    <scope>NUCLEOTIDE SEQUENCE [LARGE SCALE GENOMIC DNA]</scope>
    <source>
        <strain evidence="5">Foug A</strain>
    </source>
</reference>
<dbReference type="InterPro" id="IPR052240">
    <property type="entry name" value="SAP_domain_ribonucleoprotein"/>
</dbReference>
<keyword evidence="5" id="KW-1185">Reference proteome</keyword>
<keyword evidence="1" id="KW-0597">Phosphoprotein</keyword>
<dbReference type="AlphaFoldDB" id="A0A0C2ZQB7"/>
<name>A0A0C2ZQB7_9AGAM</name>
<dbReference type="PANTHER" id="PTHR46551:SF1">
    <property type="entry name" value="SAP DOMAIN-CONTAINING RIBONUCLEOPROTEIN"/>
    <property type="match status" value="1"/>
</dbReference>
<dbReference type="EMBL" id="KN822032">
    <property type="protein sequence ID" value="KIM63753.1"/>
    <property type="molecule type" value="Genomic_DNA"/>
</dbReference>
<gene>
    <name evidence="4" type="ORF">SCLCIDRAFT_1213914</name>
</gene>
<dbReference type="GO" id="GO:0005634">
    <property type="term" value="C:nucleus"/>
    <property type="evidence" value="ECO:0007669"/>
    <property type="project" value="TreeGrafter"/>
</dbReference>
<feature type="region of interest" description="Disordered" evidence="2">
    <location>
        <begin position="237"/>
        <end position="284"/>
    </location>
</feature>
<dbReference type="GO" id="GO:0016973">
    <property type="term" value="P:poly(A)+ mRNA export from nucleus"/>
    <property type="evidence" value="ECO:0007669"/>
    <property type="project" value="TreeGrafter"/>
</dbReference>
<dbReference type="InParanoid" id="A0A0C2ZQB7"/>
<evidence type="ECO:0000259" key="3">
    <source>
        <dbReference type="Pfam" id="PF18592"/>
    </source>
</evidence>
<evidence type="ECO:0000256" key="1">
    <source>
        <dbReference type="ARBA" id="ARBA00022553"/>
    </source>
</evidence>
<feature type="domain" description="THO1-MOS11 C-terminal" evidence="3">
    <location>
        <begin position="186"/>
        <end position="205"/>
    </location>
</feature>
<feature type="compositionally biased region" description="Pro residues" evidence="2">
    <location>
        <begin position="109"/>
        <end position="123"/>
    </location>
</feature>
<reference evidence="4 5" key="1">
    <citation type="submission" date="2014-04" db="EMBL/GenBank/DDBJ databases">
        <authorList>
            <consortium name="DOE Joint Genome Institute"/>
            <person name="Kuo A."/>
            <person name="Kohler A."/>
            <person name="Nagy L.G."/>
            <person name="Floudas D."/>
            <person name="Copeland A."/>
            <person name="Barry K.W."/>
            <person name="Cichocki N."/>
            <person name="Veneault-Fourrey C."/>
            <person name="LaButti K."/>
            <person name="Lindquist E.A."/>
            <person name="Lipzen A."/>
            <person name="Lundell T."/>
            <person name="Morin E."/>
            <person name="Murat C."/>
            <person name="Sun H."/>
            <person name="Tunlid A."/>
            <person name="Henrissat B."/>
            <person name="Grigoriev I.V."/>
            <person name="Hibbett D.S."/>
            <person name="Martin F."/>
            <person name="Nordberg H.P."/>
            <person name="Cantor M.N."/>
            <person name="Hua S.X."/>
        </authorList>
    </citation>
    <scope>NUCLEOTIDE SEQUENCE [LARGE SCALE GENOMIC DNA]</scope>
    <source>
        <strain evidence="4 5">Foug A</strain>
    </source>
</reference>
<accession>A0A0C2ZQB7</accession>
<dbReference type="Pfam" id="PF18592">
    <property type="entry name" value="Tho1_MOS11_C"/>
    <property type="match status" value="1"/>
</dbReference>
<dbReference type="HOGENOM" id="CLU_096889_0_0_1"/>
<organism evidence="4 5">
    <name type="scientific">Scleroderma citrinum Foug A</name>
    <dbReference type="NCBI Taxonomy" id="1036808"/>
    <lineage>
        <taxon>Eukaryota</taxon>
        <taxon>Fungi</taxon>
        <taxon>Dikarya</taxon>
        <taxon>Basidiomycota</taxon>
        <taxon>Agaricomycotina</taxon>
        <taxon>Agaricomycetes</taxon>
        <taxon>Agaricomycetidae</taxon>
        <taxon>Boletales</taxon>
        <taxon>Sclerodermatineae</taxon>
        <taxon>Sclerodermataceae</taxon>
        <taxon>Scleroderma</taxon>
    </lineage>
</organism>
<feature type="compositionally biased region" description="Low complexity" evidence="2">
    <location>
        <begin position="54"/>
        <end position="68"/>
    </location>
</feature>
<protein>
    <recommendedName>
        <fullName evidence="3">THO1-MOS11 C-terminal domain-containing protein</fullName>
    </recommendedName>
</protein>